<keyword evidence="5" id="KW-1185">Reference proteome</keyword>
<dbReference type="Pfam" id="PF20511">
    <property type="entry name" value="PMI_typeI_cat"/>
    <property type="match status" value="1"/>
</dbReference>
<dbReference type="EMBL" id="JBHUHV010000054">
    <property type="protein sequence ID" value="MFD2068637.1"/>
    <property type="molecule type" value="Genomic_DNA"/>
</dbReference>
<evidence type="ECO:0000256" key="2">
    <source>
        <dbReference type="ARBA" id="ARBA00022833"/>
    </source>
</evidence>
<keyword evidence="4" id="KW-0413">Isomerase</keyword>
<dbReference type="InterPro" id="IPR046457">
    <property type="entry name" value="PMI_typeI_cat"/>
</dbReference>
<evidence type="ECO:0000313" key="4">
    <source>
        <dbReference type="EMBL" id="MFD2068637.1"/>
    </source>
</evidence>
<dbReference type="GO" id="GO:0016853">
    <property type="term" value="F:isomerase activity"/>
    <property type="evidence" value="ECO:0007669"/>
    <property type="project" value="UniProtKB-KW"/>
</dbReference>
<dbReference type="PANTHER" id="PTHR42742">
    <property type="entry name" value="TRANSCRIPTIONAL REPRESSOR MPRA"/>
    <property type="match status" value="1"/>
</dbReference>
<dbReference type="PANTHER" id="PTHR42742:SF3">
    <property type="entry name" value="FRUCTOKINASE"/>
    <property type="match status" value="1"/>
</dbReference>
<keyword evidence="1" id="KW-0479">Metal-binding</keyword>
<dbReference type="InterPro" id="IPR011051">
    <property type="entry name" value="RmlC_Cupin_sf"/>
</dbReference>
<dbReference type="CDD" id="cd07010">
    <property type="entry name" value="cupin_PMI_type_I_N_bac"/>
    <property type="match status" value="1"/>
</dbReference>
<dbReference type="InterPro" id="IPR014710">
    <property type="entry name" value="RmlC-like_jellyroll"/>
</dbReference>
<comment type="caution">
    <text evidence="4">The sequence shown here is derived from an EMBL/GenBank/DDBJ whole genome shotgun (WGS) entry which is preliminary data.</text>
</comment>
<evidence type="ECO:0000313" key="5">
    <source>
        <dbReference type="Proteomes" id="UP001597369"/>
    </source>
</evidence>
<name>A0ABW4X3A6_9BACT</name>
<reference evidence="5" key="1">
    <citation type="journal article" date="2019" name="Int. J. Syst. Evol. Microbiol.">
        <title>The Global Catalogue of Microorganisms (GCM) 10K type strain sequencing project: providing services to taxonomists for standard genome sequencing and annotation.</title>
        <authorList>
            <consortium name="The Broad Institute Genomics Platform"/>
            <consortium name="The Broad Institute Genome Sequencing Center for Infectious Disease"/>
            <person name="Wu L."/>
            <person name="Ma J."/>
        </authorList>
    </citation>
    <scope>NUCLEOTIDE SEQUENCE [LARGE SCALE GENOMIC DNA]</scope>
    <source>
        <strain evidence="5">JCM 16545</strain>
    </source>
</reference>
<keyword evidence="2" id="KW-0862">Zinc</keyword>
<gene>
    <name evidence="4" type="ORF">ACFSKU_17240</name>
</gene>
<protein>
    <submittedName>
        <fullName evidence="4">Type I phosphomannose isomerase catalytic subunit</fullName>
    </submittedName>
</protein>
<evidence type="ECO:0000259" key="3">
    <source>
        <dbReference type="Pfam" id="PF20511"/>
    </source>
</evidence>
<proteinExistence type="predicted"/>
<dbReference type="SUPFAM" id="SSF51182">
    <property type="entry name" value="RmlC-like cupins"/>
    <property type="match status" value="1"/>
</dbReference>
<dbReference type="Gene3D" id="2.60.120.10">
    <property type="entry name" value="Jelly Rolls"/>
    <property type="match status" value="2"/>
</dbReference>
<sequence length="353" mass="39523">MEWYPLKLTTPVRNHVFGGQHIQEHLGKKNLQPRPVAETWEVSDVEGSGATVKNGDLAGCTLRELTLEYPDEVVGQGWKGPHFPLLTKFIDGSGMLPVHLHADDETARRKHKQPNGKTEAWYMLWVAPGTTILAGVKEGITKDELRAALLRQDYDAVMSRVEVKMGDTVYMPAGVLHSFGPDTLIYEIEQTSNIQQTAMPWQMENGEPYPKEEWHQNIENLLDEIHMKPQPKPQPGLLIKDGDNQRLFCCAGPYFALERWKLQSSYRHSFQGALILSNIGEGTEVKYKGGTEQLGKAESLLLPAALGEVEIAGGEVLVGYLPDLERDVKAPLRAAGYAEEEIEGFVHEQRVYE</sequence>
<dbReference type="InterPro" id="IPR014628">
    <property type="entry name" value="Man6P_isomerase_Firm_short"/>
</dbReference>
<dbReference type="RefSeq" id="WP_229958980.1">
    <property type="nucleotide sequence ID" value="NZ_JAJJWI010000004.1"/>
</dbReference>
<dbReference type="Proteomes" id="UP001597369">
    <property type="component" value="Unassembled WGS sequence"/>
</dbReference>
<dbReference type="PIRSF" id="PIRSF036894">
    <property type="entry name" value="PMI_Firm_short"/>
    <property type="match status" value="1"/>
</dbReference>
<dbReference type="InterPro" id="IPR051804">
    <property type="entry name" value="Carb_Metab_Reg_Kinase/Isom"/>
</dbReference>
<organism evidence="4 5">
    <name type="scientific">Pontibacter silvestris</name>
    <dbReference type="NCBI Taxonomy" id="2305183"/>
    <lineage>
        <taxon>Bacteria</taxon>
        <taxon>Pseudomonadati</taxon>
        <taxon>Bacteroidota</taxon>
        <taxon>Cytophagia</taxon>
        <taxon>Cytophagales</taxon>
        <taxon>Hymenobacteraceae</taxon>
        <taxon>Pontibacter</taxon>
    </lineage>
</organism>
<accession>A0ABW4X3A6</accession>
<evidence type="ECO:0000256" key="1">
    <source>
        <dbReference type="ARBA" id="ARBA00022723"/>
    </source>
</evidence>
<feature type="domain" description="Phosphomannose isomerase type I catalytic" evidence="3">
    <location>
        <begin position="7"/>
        <end position="113"/>
    </location>
</feature>